<evidence type="ECO:0000313" key="1">
    <source>
        <dbReference type="EMBL" id="CAB3231675.1"/>
    </source>
</evidence>
<gene>
    <name evidence="1" type="ORF">APLA_LOCUS4540</name>
</gene>
<evidence type="ECO:0000313" key="2">
    <source>
        <dbReference type="Proteomes" id="UP000494106"/>
    </source>
</evidence>
<comment type="caution">
    <text evidence="1">The sequence shown here is derived from an EMBL/GenBank/DDBJ whole genome shotgun (WGS) entry which is preliminary data.</text>
</comment>
<organism evidence="1 2">
    <name type="scientific">Arctia plantaginis</name>
    <name type="common">Wood tiger moth</name>
    <name type="synonym">Phalaena plantaginis</name>
    <dbReference type="NCBI Taxonomy" id="874455"/>
    <lineage>
        <taxon>Eukaryota</taxon>
        <taxon>Metazoa</taxon>
        <taxon>Ecdysozoa</taxon>
        <taxon>Arthropoda</taxon>
        <taxon>Hexapoda</taxon>
        <taxon>Insecta</taxon>
        <taxon>Pterygota</taxon>
        <taxon>Neoptera</taxon>
        <taxon>Endopterygota</taxon>
        <taxon>Lepidoptera</taxon>
        <taxon>Glossata</taxon>
        <taxon>Ditrysia</taxon>
        <taxon>Noctuoidea</taxon>
        <taxon>Erebidae</taxon>
        <taxon>Arctiinae</taxon>
        <taxon>Arctia</taxon>
    </lineage>
</organism>
<name>A0A8S0ZH03_ARCPL</name>
<keyword evidence="2" id="KW-1185">Reference proteome</keyword>
<proteinExistence type="predicted"/>
<accession>A0A8S0ZH03</accession>
<reference evidence="1 2" key="1">
    <citation type="submission" date="2020-04" db="EMBL/GenBank/DDBJ databases">
        <authorList>
            <person name="Wallbank WR R."/>
            <person name="Pardo Diaz C."/>
            <person name="Kozak K."/>
            <person name="Martin S."/>
            <person name="Jiggins C."/>
            <person name="Moest M."/>
            <person name="Warren A I."/>
            <person name="Byers J.R.P. K."/>
            <person name="Montejo-Kovacevich G."/>
            <person name="Yen C E."/>
        </authorList>
    </citation>
    <scope>NUCLEOTIDE SEQUENCE [LARGE SCALE GENOMIC DNA]</scope>
</reference>
<dbReference type="EMBL" id="CADEBC010000473">
    <property type="protein sequence ID" value="CAB3231675.1"/>
    <property type="molecule type" value="Genomic_DNA"/>
</dbReference>
<sequence>MSLKTYLIIGLHHFIAVDAMRRNPGKRYAQTKAWIYVLDGLKDIAYTVKSVASYFGNYIRVNSHSVGDYSRILSWAIYDVKPPP</sequence>
<dbReference type="Proteomes" id="UP000494106">
    <property type="component" value="Unassembled WGS sequence"/>
</dbReference>
<protein>
    <submittedName>
        <fullName evidence="1">Uncharacterized protein</fullName>
    </submittedName>
</protein>
<dbReference type="AlphaFoldDB" id="A0A8S0ZH03"/>
<dbReference type="OrthoDB" id="10506505at2759"/>